<protein>
    <submittedName>
        <fullName evidence="1">Uncharacterized protein</fullName>
    </submittedName>
</protein>
<evidence type="ECO:0000313" key="2">
    <source>
        <dbReference type="Proteomes" id="UP000270094"/>
    </source>
</evidence>
<gene>
    <name evidence="1" type="ORF">SVUK_LOCUS14413</name>
</gene>
<dbReference type="EMBL" id="UYYB01105067">
    <property type="protein sequence ID" value="VDM79415.1"/>
    <property type="molecule type" value="Genomic_DNA"/>
</dbReference>
<name>A0A3P7L9I3_STRVU</name>
<organism evidence="1 2">
    <name type="scientific">Strongylus vulgaris</name>
    <name type="common">Blood worm</name>
    <dbReference type="NCBI Taxonomy" id="40348"/>
    <lineage>
        <taxon>Eukaryota</taxon>
        <taxon>Metazoa</taxon>
        <taxon>Ecdysozoa</taxon>
        <taxon>Nematoda</taxon>
        <taxon>Chromadorea</taxon>
        <taxon>Rhabditida</taxon>
        <taxon>Rhabditina</taxon>
        <taxon>Rhabditomorpha</taxon>
        <taxon>Strongyloidea</taxon>
        <taxon>Strongylidae</taxon>
        <taxon>Strongylus</taxon>
    </lineage>
</organism>
<dbReference type="Proteomes" id="UP000270094">
    <property type="component" value="Unassembled WGS sequence"/>
</dbReference>
<sequence>MAISAASSAIITCFNHDIKRLLVIGGNHPQHDGELIPRTFKERLQYPAIVSLTGSPYNPASPHVVYILHLCVLSCTDNKFKAPEASR</sequence>
<dbReference type="AlphaFoldDB" id="A0A3P7L9I3"/>
<evidence type="ECO:0000313" key="1">
    <source>
        <dbReference type="EMBL" id="VDM79415.1"/>
    </source>
</evidence>
<keyword evidence="2" id="KW-1185">Reference proteome</keyword>
<accession>A0A3P7L9I3</accession>
<proteinExistence type="predicted"/>
<reference evidence="1 2" key="1">
    <citation type="submission" date="2018-11" db="EMBL/GenBank/DDBJ databases">
        <authorList>
            <consortium name="Pathogen Informatics"/>
        </authorList>
    </citation>
    <scope>NUCLEOTIDE SEQUENCE [LARGE SCALE GENOMIC DNA]</scope>
</reference>